<comment type="subcellular location">
    <subcellularLocation>
        <location evidence="12">Cytoplasm</location>
    </subcellularLocation>
    <subcellularLocation>
        <location evidence="1 12">Golgi apparatus membrane</location>
        <topology evidence="1 12">Peripheral membrane protein</topology>
        <orientation evidence="1 12">Cytoplasmic side</orientation>
    </subcellularLocation>
    <subcellularLocation>
        <location evidence="12">Cytoplasmic vesicle</location>
        <location evidence="12">COPI-coated vesicle membrane</location>
        <topology evidence="12">Peripheral membrane protein</topology>
        <orientation evidence="12">Cytoplasmic side</orientation>
    </subcellularLocation>
</comment>
<sequence length="164" mass="18872">MNADIIDIDCLAIVDESGEVLLQSNYTRGISKQICKKAICDYAEISIIDEKLVLTKRLDEVYLVLFADQERNELLLNHYLQVFSEALFKLIKKTTREYIFKKYDLICLLLGIFLHNGIVLEDNVDTLVHKVPIRSFEGLESMYIPQSFANFFSNAKSTIKKGKK</sequence>
<keyword evidence="15" id="KW-1185">Reference proteome</keyword>
<evidence type="ECO:0000256" key="10">
    <source>
        <dbReference type="ARBA" id="ARBA00023329"/>
    </source>
</evidence>
<evidence type="ECO:0000256" key="12">
    <source>
        <dbReference type="RuleBase" id="RU366053"/>
    </source>
</evidence>
<dbReference type="GO" id="GO:0006886">
    <property type="term" value="P:intracellular protein transport"/>
    <property type="evidence" value="ECO:0007669"/>
    <property type="project" value="TreeGrafter"/>
</dbReference>
<comment type="function">
    <text evidence="11">The coatomer is a cytosolic protein complex that binds to dilysine motifs and reversibly associates with Golgi non-clathrin-coated vesicles, which further mediate biosynthetic protein transport from the ER, via the Golgi up to the trans Golgi network. Coatomer complex is required for budding from Golgi membranes, and is essential for the retrograde Golgi-to-ER transport of dilysine-tagged proteins. The zeta subunit may be involved in regulating the coat assembly and, hence, the rate of biosynthetic protein transport due to its association-dissociation properties with the coatomer complex.</text>
</comment>
<keyword evidence="10 12" id="KW-0968">Cytoplasmic vesicle</keyword>
<dbReference type="Proteomes" id="UP000030655">
    <property type="component" value="Unassembled WGS sequence"/>
</dbReference>
<keyword evidence="6 12" id="KW-0931">ER-Golgi transport</keyword>
<dbReference type="PANTHER" id="PTHR11043">
    <property type="entry name" value="ZETA-COAT PROTEIN"/>
    <property type="match status" value="1"/>
</dbReference>
<dbReference type="PANTHER" id="PTHR11043:SF0">
    <property type="entry name" value="COATOMER SUBUNIT ZETA"/>
    <property type="match status" value="1"/>
</dbReference>
<evidence type="ECO:0000256" key="2">
    <source>
        <dbReference type="ARBA" id="ARBA00006972"/>
    </source>
</evidence>
<evidence type="ECO:0000313" key="14">
    <source>
        <dbReference type="EMBL" id="KCZ80577.1"/>
    </source>
</evidence>
<keyword evidence="8 12" id="KW-0333">Golgi apparatus</keyword>
<name>A0A059F0G4_9MICR</name>
<keyword evidence="4 12" id="KW-0813">Transport</keyword>
<evidence type="ECO:0000313" key="15">
    <source>
        <dbReference type="Proteomes" id="UP000030655"/>
    </source>
</evidence>
<evidence type="ECO:0000256" key="3">
    <source>
        <dbReference type="ARBA" id="ARBA00011775"/>
    </source>
</evidence>
<gene>
    <name evidence="14" type="ORF">H312_01997</name>
</gene>
<evidence type="ECO:0000256" key="9">
    <source>
        <dbReference type="ARBA" id="ARBA00023136"/>
    </source>
</evidence>
<evidence type="ECO:0000256" key="4">
    <source>
        <dbReference type="ARBA" id="ARBA00022448"/>
    </source>
</evidence>
<dbReference type="VEuPathDB" id="MicrosporidiaDB:H312_01997"/>
<evidence type="ECO:0000256" key="8">
    <source>
        <dbReference type="ARBA" id="ARBA00023034"/>
    </source>
</evidence>
<keyword evidence="5 12" id="KW-0963">Cytoplasm</keyword>
<dbReference type="Pfam" id="PF01217">
    <property type="entry name" value="Clat_adaptor_s"/>
    <property type="match status" value="1"/>
</dbReference>
<comment type="subunit">
    <text evidence="3 12">Oligomeric complex that consists of at least the alpha, beta, beta', gamma, delta, epsilon and zeta subunits.</text>
</comment>
<dbReference type="Gene3D" id="3.30.450.60">
    <property type="match status" value="1"/>
</dbReference>
<dbReference type="GO" id="GO:0030126">
    <property type="term" value="C:COPI vesicle coat"/>
    <property type="evidence" value="ECO:0007669"/>
    <property type="project" value="UniProtKB-UniRule"/>
</dbReference>
<evidence type="ECO:0000256" key="5">
    <source>
        <dbReference type="ARBA" id="ARBA00022490"/>
    </source>
</evidence>
<dbReference type="InterPro" id="IPR039652">
    <property type="entry name" value="Coatomer_zeta"/>
</dbReference>
<dbReference type="GO" id="GO:0000139">
    <property type="term" value="C:Golgi membrane"/>
    <property type="evidence" value="ECO:0007669"/>
    <property type="project" value="UniProtKB-SubCell"/>
</dbReference>
<evidence type="ECO:0000256" key="11">
    <source>
        <dbReference type="ARBA" id="ARBA00045555"/>
    </source>
</evidence>
<reference evidence="15" key="1">
    <citation type="submission" date="2013-02" db="EMBL/GenBank/DDBJ databases">
        <authorList>
            <consortium name="The Broad Institute Genome Sequencing Platform"/>
            <person name="Cuomo C."/>
            <person name="Becnel J."/>
            <person name="Sanscrainte N."/>
            <person name="Walker B."/>
            <person name="Young S.K."/>
            <person name="Zeng Q."/>
            <person name="Gargeya S."/>
            <person name="Fitzgerald M."/>
            <person name="Haas B."/>
            <person name="Abouelleil A."/>
            <person name="Alvarado L."/>
            <person name="Arachchi H.M."/>
            <person name="Berlin A.M."/>
            <person name="Chapman S.B."/>
            <person name="Dewar J."/>
            <person name="Goldberg J."/>
            <person name="Griggs A."/>
            <person name="Gujja S."/>
            <person name="Hansen M."/>
            <person name="Howarth C."/>
            <person name="Imamovic A."/>
            <person name="Larimer J."/>
            <person name="McCowan C."/>
            <person name="Murphy C."/>
            <person name="Neiman D."/>
            <person name="Pearson M."/>
            <person name="Priest M."/>
            <person name="Roberts A."/>
            <person name="Saif S."/>
            <person name="Shea T."/>
            <person name="Sisk P."/>
            <person name="Sykes S."/>
            <person name="Wortman J."/>
            <person name="Nusbaum C."/>
            <person name="Birren B."/>
        </authorList>
    </citation>
    <scope>NUCLEOTIDE SEQUENCE [LARGE SCALE GENOMIC DNA]</scope>
    <source>
        <strain evidence="15">PRA339</strain>
    </source>
</reference>
<keyword evidence="9 12" id="KW-0472">Membrane</keyword>
<dbReference type="EMBL" id="KK365172">
    <property type="protein sequence ID" value="KCZ80577.1"/>
    <property type="molecule type" value="Genomic_DNA"/>
</dbReference>
<dbReference type="GO" id="GO:0006890">
    <property type="term" value="P:retrograde vesicle-mediated transport, Golgi to endoplasmic reticulum"/>
    <property type="evidence" value="ECO:0007669"/>
    <property type="project" value="UniProtKB-UniRule"/>
</dbReference>
<dbReference type="AlphaFoldDB" id="A0A059F0G4"/>
<evidence type="ECO:0000256" key="7">
    <source>
        <dbReference type="ARBA" id="ARBA00022927"/>
    </source>
</evidence>
<evidence type="ECO:0000259" key="13">
    <source>
        <dbReference type="Pfam" id="PF01217"/>
    </source>
</evidence>
<keyword evidence="7 12" id="KW-0653">Protein transport</keyword>
<organism evidence="14 15">
    <name type="scientific">Anncaliia algerae PRA339</name>
    <dbReference type="NCBI Taxonomy" id="1288291"/>
    <lineage>
        <taxon>Eukaryota</taxon>
        <taxon>Fungi</taxon>
        <taxon>Fungi incertae sedis</taxon>
        <taxon>Microsporidia</taxon>
        <taxon>Tubulinosematoidea</taxon>
        <taxon>Tubulinosematidae</taxon>
        <taxon>Anncaliia</taxon>
    </lineage>
</organism>
<feature type="domain" description="AP complex mu/sigma subunit" evidence="13">
    <location>
        <begin position="41"/>
        <end position="134"/>
    </location>
</feature>
<accession>A0A059F0G4</accession>
<dbReference type="OrthoDB" id="10249988at2759"/>
<dbReference type="GO" id="GO:0006891">
    <property type="term" value="P:intra-Golgi vesicle-mediated transport"/>
    <property type="evidence" value="ECO:0007669"/>
    <property type="project" value="TreeGrafter"/>
</dbReference>
<evidence type="ECO:0000256" key="6">
    <source>
        <dbReference type="ARBA" id="ARBA00022892"/>
    </source>
</evidence>
<dbReference type="HOGENOM" id="CLU_129942_0_0_1"/>
<comment type="similarity">
    <text evidence="2 12">Belongs to the adaptor complexes small subunit family.</text>
</comment>
<dbReference type="InterPro" id="IPR022775">
    <property type="entry name" value="AP_mu_sigma_su"/>
</dbReference>
<dbReference type="SUPFAM" id="SSF64356">
    <property type="entry name" value="SNARE-like"/>
    <property type="match status" value="1"/>
</dbReference>
<evidence type="ECO:0000256" key="1">
    <source>
        <dbReference type="ARBA" id="ARBA00004255"/>
    </source>
</evidence>
<dbReference type="STRING" id="1288291.A0A059F0G4"/>
<reference evidence="14 15" key="2">
    <citation type="submission" date="2014-03" db="EMBL/GenBank/DDBJ databases">
        <title>The Genome Sequence of Anncaliia algerae insect isolate PRA339.</title>
        <authorList>
            <consortium name="The Broad Institute Genome Sequencing Platform"/>
            <consortium name="The Broad Institute Genome Sequencing Center for Infectious Disease"/>
            <person name="Cuomo C."/>
            <person name="Becnel J."/>
            <person name="Sanscrainte N."/>
            <person name="Walker B."/>
            <person name="Young S.K."/>
            <person name="Zeng Q."/>
            <person name="Gargeya S."/>
            <person name="Fitzgerald M."/>
            <person name="Haas B."/>
            <person name="Abouelleil A."/>
            <person name="Alvarado L."/>
            <person name="Arachchi H.M."/>
            <person name="Berlin A.M."/>
            <person name="Chapman S.B."/>
            <person name="Dewar J."/>
            <person name="Goldberg J."/>
            <person name="Griggs A."/>
            <person name="Gujja S."/>
            <person name="Hansen M."/>
            <person name="Howarth C."/>
            <person name="Imamovic A."/>
            <person name="Larimer J."/>
            <person name="McCowan C."/>
            <person name="Murphy C."/>
            <person name="Neiman D."/>
            <person name="Pearson M."/>
            <person name="Priest M."/>
            <person name="Roberts A."/>
            <person name="Saif S."/>
            <person name="Shea T."/>
            <person name="Sisk P."/>
            <person name="Sykes S."/>
            <person name="Wortman J."/>
            <person name="Nusbaum C."/>
            <person name="Birren B."/>
        </authorList>
    </citation>
    <scope>NUCLEOTIDE SEQUENCE [LARGE SCALE GENOMIC DNA]</scope>
    <source>
        <strain evidence="14 15">PRA339</strain>
    </source>
</reference>
<protein>
    <recommendedName>
        <fullName evidence="12">Coatomer subunit zeta</fullName>
    </recommendedName>
</protein>
<proteinExistence type="inferred from homology"/>
<dbReference type="InterPro" id="IPR011012">
    <property type="entry name" value="Longin-like_dom_sf"/>
</dbReference>